<name>A0AAV4F047_9GAST</name>
<comment type="caution">
    <text evidence="1">The sequence shown here is derived from an EMBL/GenBank/DDBJ whole genome shotgun (WGS) entry which is preliminary data.</text>
</comment>
<accession>A0AAV4F047</accession>
<reference evidence="1 2" key="1">
    <citation type="journal article" date="2021" name="Elife">
        <title>Chloroplast acquisition without the gene transfer in kleptoplastic sea slugs, Plakobranchus ocellatus.</title>
        <authorList>
            <person name="Maeda T."/>
            <person name="Takahashi S."/>
            <person name="Yoshida T."/>
            <person name="Shimamura S."/>
            <person name="Takaki Y."/>
            <person name="Nagai Y."/>
            <person name="Toyoda A."/>
            <person name="Suzuki Y."/>
            <person name="Arimoto A."/>
            <person name="Ishii H."/>
            <person name="Satoh N."/>
            <person name="Nishiyama T."/>
            <person name="Hasebe M."/>
            <person name="Maruyama T."/>
            <person name="Minagawa J."/>
            <person name="Obokata J."/>
            <person name="Shigenobu S."/>
        </authorList>
    </citation>
    <scope>NUCLEOTIDE SEQUENCE [LARGE SCALE GENOMIC DNA]</scope>
</reference>
<keyword evidence="2" id="KW-1185">Reference proteome</keyword>
<dbReference type="EMBL" id="BMAT01000446">
    <property type="protein sequence ID" value="GFR66406.1"/>
    <property type="molecule type" value="Genomic_DNA"/>
</dbReference>
<dbReference type="AlphaFoldDB" id="A0AAV4F047"/>
<sequence length="81" mass="9179">MVNRSPGENNLLTGAQALDKDIRFCLGVVWTSCLQVLRHWTKVYQLLSRCCLDKLLTGAQALDKDIRFCLGVVYIVVIEPR</sequence>
<evidence type="ECO:0000313" key="2">
    <source>
        <dbReference type="Proteomes" id="UP000762676"/>
    </source>
</evidence>
<proteinExistence type="predicted"/>
<gene>
    <name evidence="1" type="ORF">ElyMa_000227800</name>
</gene>
<protein>
    <submittedName>
        <fullName evidence="1">Uncharacterized protein</fullName>
    </submittedName>
</protein>
<dbReference type="Proteomes" id="UP000762676">
    <property type="component" value="Unassembled WGS sequence"/>
</dbReference>
<organism evidence="1 2">
    <name type="scientific">Elysia marginata</name>
    <dbReference type="NCBI Taxonomy" id="1093978"/>
    <lineage>
        <taxon>Eukaryota</taxon>
        <taxon>Metazoa</taxon>
        <taxon>Spiralia</taxon>
        <taxon>Lophotrochozoa</taxon>
        <taxon>Mollusca</taxon>
        <taxon>Gastropoda</taxon>
        <taxon>Heterobranchia</taxon>
        <taxon>Euthyneura</taxon>
        <taxon>Panpulmonata</taxon>
        <taxon>Sacoglossa</taxon>
        <taxon>Placobranchoidea</taxon>
        <taxon>Plakobranchidae</taxon>
        <taxon>Elysia</taxon>
    </lineage>
</organism>
<evidence type="ECO:0000313" key="1">
    <source>
        <dbReference type="EMBL" id="GFR66406.1"/>
    </source>
</evidence>